<dbReference type="EMBL" id="KM879221">
    <property type="protein sequence ID" value="AIU44286.1"/>
    <property type="molecule type" value="Genomic_DNA"/>
</dbReference>
<dbReference type="KEGG" id="vg:24638717"/>
<evidence type="ECO:0000313" key="2">
    <source>
        <dbReference type="Proteomes" id="UP000030040"/>
    </source>
</evidence>
<dbReference type="GeneID" id="24638717"/>
<dbReference type="RefSeq" id="YP_009148395.1">
    <property type="nucleotide sequence ID" value="NC_027348.2"/>
</dbReference>
<name>A0A097PBD3_9CAUD</name>
<dbReference type="Proteomes" id="UP000030040">
    <property type="component" value="Segment"/>
</dbReference>
<gene>
    <name evidence="1" type="ORF">RG2014_032</name>
</gene>
<accession>A0A097PBD3</accession>
<keyword evidence="2" id="KW-1185">Reference proteome</keyword>
<evidence type="ECO:0000313" key="1">
    <source>
        <dbReference type="EMBL" id="AIU44286.1"/>
    </source>
</evidence>
<organism evidence="1 2">
    <name type="scientific">Delftia phage RG-2014</name>
    <dbReference type="NCBI Taxonomy" id="1563661"/>
    <lineage>
        <taxon>Viruses</taxon>
        <taxon>Duplodnaviria</taxon>
        <taxon>Heunggongvirae</taxon>
        <taxon>Uroviricota</taxon>
        <taxon>Caudoviricetes</taxon>
        <taxon>Schitoviridae</taxon>
        <taxon>Dendoorenvirus</taxon>
        <taxon>Dendoorenvirus RG2014</taxon>
    </lineage>
</organism>
<protein>
    <submittedName>
        <fullName evidence="1">Uncharacterized protein</fullName>
    </submittedName>
</protein>
<proteinExistence type="predicted"/>
<sequence length="209" mass="24372">MTHLHNLHKRGDAFGQSHAQLLDYVLQFSTARLLPNGARFASSPFQDCSLSDLRKGDLVLTMCHSVHDFRLSWFLGETRENGQEILLKSTRTGEEVWWSSISVARFSKPEEIMDRWRWTNEQHEFNKRWVKACKSVDSFMRPHDPKFDKDTGLVYLGVSYRFGMGPEGGFFDELPREGLDWKALVKQVKAFKAKYEAWCEQRKAHITNQ</sequence>
<reference evidence="2" key="1">
    <citation type="submission" date="2014-10" db="EMBL/GenBank/DDBJ databases">
        <title>Draft genome sequence of lytic bacteriophage specific to a multidrug resistant bacterium Delftia tsuruhatensis ARB-1.</title>
        <authorList>
            <person name="Bhattacharjee A.S."/>
            <person name="Motlagh A.M."/>
            <person name="Goel R."/>
        </authorList>
    </citation>
    <scope>NUCLEOTIDE SEQUENCE [LARGE SCALE GENOMIC DNA]</scope>
</reference>